<accession>A0ABR2SVQ7</accession>
<comment type="pathway">
    <text evidence="2 5">Protein modification; protein ubiquitination.</text>
</comment>
<dbReference type="InterPro" id="IPR058678">
    <property type="entry name" value="ARM_PUB"/>
</dbReference>
<feature type="domain" description="U-box" evidence="6">
    <location>
        <begin position="5"/>
        <end position="80"/>
    </location>
</feature>
<dbReference type="PROSITE" id="PS51698">
    <property type="entry name" value="U_BOX"/>
    <property type="match status" value="1"/>
</dbReference>
<dbReference type="PANTHER" id="PTHR22849">
    <property type="entry name" value="WDSAM1 PROTEIN"/>
    <property type="match status" value="1"/>
</dbReference>
<dbReference type="InterPro" id="IPR011989">
    <property type="entry name" value="ARM-like"/>
</dbReference>
<proteinExistence type="predicted"/>
<dbReference type="InterPro" id="IPR003613">
    <property type="entry name" value="Ubox_domain"/>
</dbReference>
<dbReference type="SUPFAM" id="SSF48371">
    <property type="entry name" value="ARM repeat"/>
    <property type="match status" value="1"/>
</dbReference>
<evidence type="ECO:0000313" key="8">
    <source>
        <dbReference type="Proteomes" id="UP001396334"/>
    </source>
</evidence>
<dbReference type="EMBL" id="JBBPBN010000011">
    <property type="protein sequence ID" value="KAK9029326.1"/>
    <property type="molecule type" value="Genomic_DNA"/>
</dbReference>
<evidence type="ECO:0000313" key="7">
    <source>
        <dbReference type="EMBL" id="KAK9029326.1"/>
    </source>
</evidence>
<comment type="function">
    <text evidence="5">Functions as an E3 ubiquitin ligase.</text>
</comment>
<comment type="caution">
    <text evidence="7">The sequence shown here is derived from an EMBL/GenBank/DDBJ whole genome shotgun (WGS) entry which is preliminary data.</text>
</comment>
<protein>
    <recommendedName>
        <fullName evidence="5 6">U-box domain-containing protein</fullName>
        <ecNumber evidence="5">2.3.2.27</ecNumber>
    </recommendedName>
    <alternativeName>
        <fullName evidence="5">RING-type E3 ubiquitin transferase PUB</fullName>
    </alternativeName>
</protein>
<dbReference type="SMART" id="SM00504">
    <property type="entry name" value="Ubox"/>
    <property type="match status" value="1"/>
</dbReference>
<dbReference type="Pfam" id="PF25598">
    <property type="entry name" value="ARM_PUB"/>
    <property type="match status" value="1"/>
</dbReference>
<dbReference type="InterPro" id="IPR016024">
    <property type="entry name" value="ARM-type_fold"/>
</dbReference>
<evidence type="ECO:0000256" key="3">
    <source>
        <dbReference type="ARBA" id="ARBA00022679"/>
    </source>
</evidence>
<evidence type="ECO:0000256" key="4">
    <source>
        <dbReference type="ARBA" id="ARBA00022786"/>
    </source>
</evidence>
<dbReference type="InterPro" id="IPR045210">
    <property type="entry name" value="RING-Ubox_PUB"/>
</dbReference>
<sequence>MDGIEIPCQFLCPISLQLMRDPVTLSTGITYDRDSIEQWLFSCKNNVCPVTKQVLLELDLTPNHTLRRLIQAWCTLNASHGIERIPTPKTPIDKSRIVKLIKDAKMLPEMQVKCLKTLRSISLEGERNRSSLEAAGAIEFLVSIIKSCDSSFEIESNEGSEVMKASDEALSILYQIKVSESRLKSIVSKDHEFVESLLKILKNGSFQSRAYATMLLKEVFQVADPIHLISLTPEFFSEIVRTLRDQISQQASKAALKLLVELCPWGRNRIKAVEGGAVFVMVELLLESSDKRASELALVVLDQLCGCAEGRAEFLNHGAGLAMVSKKIFRVSQAASERAVRILSSISRFSATPRVVQEMLQVGVVAKLCLVLQVDNSYKSKERAREILKLHARVWRNHACIPSHLVPCYPSS</sequence>
<dbReference type="CDD" id="cd16664">
    <property type="entry name" value="RING-Ubox_PUB"/>
    <property type="match status" value="1"/>
</dbReference>
<evidence type="ECO:0000259" key="6">
    <source>
        <dbReference type="PROSITE" id="PS51698"/>
    </source>
</evidence>
<evidence type="ECO:0000256" key="1">
    <source>
        <dbReference type="ARBA" id="ARBA00000900"/>
    </source>
</evidence>
<dbReference type="Gene3D" id="3.30.40.10">
    <property type="entry name" value="Zinc/RING finger domain, C3HC4 (zinc finger)"/>
    <property type="match status" value="1"/>
</dbReference>
<dbReference type="Gene3D" id="1.25.10.10">
    <property type="entry name" value="Leucine-rich Repeat Variant"/>
    <property type="match status" value="2"/>
</dbReference>
<keyword evidence="3 5" id="KW-0808">Transferase</keyword>
<dbReference type="InterPro" id="IPR045185">
    <property type="entry name" value="PUB22/23/24-like"/>
</dbReference>
<keyword evidence="4 5" id="KW-0833">Ubl conjugation pathway</keyword>
<dbReference type="Pfam" id="PF04564">
    <property type="entry name" value="U-box"/>
    <property type="match status" value="1"/>
</dbReference>
<gene>
    <name evidence="7" type="ORF">V6N11_026445</name>
</gene>
<reference evidence="7 8" key="1">
    <citation type="journal article" date="2024" name="G3 (Bethesda)">
        <title>Genome assembly of Hibiscus sabdariffa L. provides insights into metabolisms of medicinal natural products.</title>
        <authorList>
            <person name="Kim T."/>
        </authorList>
    </citation>
    <scope>NUCLEOTIDE SEQUENCE [LARGE SCALE GENOMIC DNA]</scope>
    <source>
        <strain evidence="7">TK-2024</strain>
        <tissue evidence="7">Old leaves</tissue>
    </source>
</reference>
<organism evidence="7 8">
    <name type="scientific">Hibiscus sabdariffa</name>
    <name type="common">roselle</name>
    <dbReference type="NCBI Taxonomy" id="183260"/>
    <lineage>
        <taxon>Eukaryota</taxon>
        <taxon>Viridiplantae</taxon>
        <taxon>Streptophyta</taxon>
        <taxon>Embryophyta</taxon>
        <taxon>Tracheophyta</taxon>
        <taxon>Spermatophyta</taxon>
        <taxon>Magnoliopsida</taxon>
        <taxon>eudicotyledons</taxon>
        <taxon>Gunneridae</taxon>
        <taxon>Pentapetalae</taxon>
        <taxon>rosids</taxon>
        <taxon>malvids</taxon>
        <taxon>Malvales</taxon>
        <taxon>Malvaceae</taxon>
        <taxon>Malvoideae</taxon>
        <taxon>Hibiscus</taxon>
    </lineage>
</organism>
<dbReference type="SUPFAM" id="SSF57850">
    <property type="entry name" value="RING/U-box"/>
    <property type="match status" value="1"/>
</dbReference>
<dbReference type="InterPro" id="IPR013083">
    <property type="entry name" value="Znf_RING/FYVE/PHD"/>
</dbReference>
<dbReference type="Proteomes" id="UP001396334">
    <property type="component" value="Unassembled WGS sequence"/>
</dbReference>
<dbReference type="PANTHER" id="PTHR22849:SF11">
    <property type="entry name" value="U-BOX DOMAIN-CONTAINING PROTEIN"/>
    <property type="match status" value="1"/>
</dbReference>
<evidence type="ECO:0000256" key="2">
    <source>
        <dbReference type="ARBA" id="ARBA00004906"/>
    </source>
</evidence>
<evidence type="ECO:0000256" key="5">
    <source>
        <dbReference type="RuleBase" id="RU369093"/>
    </source>
</evidence>
<name>A0ABR2SVQ7_9ROSI</name>
<comment type="catalytic activity">
    <reaction evidence="1 5">
        <text>S-ubiquitinyl-[E2 ubiquitin-conjugating enzyme]-L-cysteine + [acceptor protein]-L-lysine = [E2 ubiquitin-conjugating enzyme]-L-cysteine + N(6)-ubiquitinyl-[acceptor protein]-L-lysine.</text>
        <dbReference type="EC" id="2.3.2.27"/>
    </reaction>
</comment>
<keyword evidence="8" id="KW-1185">Reference proteome</keyword>
<dbReference type="EC" id="2.3.2.27" evidence="5"/>